<sequence>MQLELPHVTRLLPAGSSKPDEMIRHSVRQKSDISGLIFGQDGAVRRVQLQGSRGEHEAADTLVTGAHLRGGAAVPRPELHQRRAMAPAVDPTAVPRPVLRRRQAMAQALDPANSPQVPFSSLQIMYVAASQFHFMYHTTM</sequence>
<name>A0A0A9HIS0_ARUDO</name>
<reference evidence="1" key="2">
    <citation type="journal article" date="2015" name="Data Brief">
        <title>Shoot transcriptome of the giant reed, Arundo donax.</title>
        <authorList>
            <person name="Barrero R.A."/>
            <person name="Guerrero F.D."/>
            <person name="Moolhuijzen P."/>
            <person name="Goolsby J.A."/>
            <person name="Tidwell J."/>
            <person name="Bellgard S.E."/>
            <person name="Bellgard M.I."/>
        </authorList>
    </citation>
    <scope>NUCLEOTIDE SEQUENCE</scope>
    <source>
        <tissue evidence="1">Shoot tissue taken approximately 20 cm above the soil surface</tissue>
    </source>
</reference>
<organism evidence="1">
    <name type="scientific">Arundo donax</name>
    <name type="common">Giant reed</name>
    <name type="synonym">Donax arundinaceus</name>
    <dbReference type="NCBI Taxonomy" id="35708"/>
    <lineage>
        <taxon>Eukaryota</taxon>
        <taxon>Viridiplantae</taxon>
        <taxon>Streptophyta</taxon>
        <taxon>Embryophyta</taxon>
        <taxon>Tracheophyta</taxon>
        <taxon>Spermatophyta</taxon>
        <taxon>Magnoliopsida</taxon>
        <taxon>Liliopsida</taxon>
        <taxon>Poales</taxon>
        <taxon>Poaceae</taxon>
        <taxon>PACMAD clade</taxon>
        <taxon>Arundinoideae</taxon>
        <taxon>Arundineae</taxon>
        <taxon>Arundo</taxon>
    </lineage>
</organism>
<evidence type="ECO:0000313" key="1">
    <source>
        <dbReference type="EMBL" id="JAE37055.1"/>
    </source>
</evidence>
<accession>A0A0A9HIS0</accession>
<dbReference type="AlphaFoldDB" id="A0A0A9HIS0"/>
<proteinExistence type="predicted"/>
<dbReference type="EMBL" id="GBRH01160841">
    <property type="protein sequence ID" value="JAE37055.1"/>
    <property type="molecule type" value="Transcribed_RNA"/>
</dbReference>
<reference evidence="1" key="1">
    <citation type="submission" date="2014-09" db="EMBL/GenBank/DDBJ databases">
        <authorList>
            <person name="Magalhaes I.L.F."/>
            <person name="Oliveira U."/>
            <person name="Santos F.R."/>
            <person name="Vidigal T.H.D.A."/>
            <person name="Brescovit A.D."/>
            <person name="Santos A.J."/>
        </authorList>
    </citation>
    <scope>NUCLEOTIDE SEQUENCE</scope>
    <source>
        <tissue evidence="1">Shoot tissue taken approximately 20 cm above the soil surface</tissue>
    </source>
</reference>
<protein>
    <submittedName>
        <fullName evidence="1">Uncharacterized protein</fullName>
    </submittedName>
</protein>